<dbReference type="AlphaFoldDB" id="A0A9Q0QV67"/>
<dbReference type="Proteomes" id="UP001141806">
    <property type="component" value="Unassembled WGS sequence"/>
</dbReference>
<dbReference type="SUPFAM" id="SSF81383">
    <property type="entry name" value="F-box domain"/>
    <property type="match status" value="1"/>
</dbReference>
<sequence>MKKAKILDPSHVMEKLEGESTYITSSSRSIVSTNEDLMVNILSTLPVKVLVSKQWNMLISDAYFVRTHQGRAPQDPNIMKLLWMTQDGSIKVCSIEEKEERKVTYDLI</sequence>
<gene>
    <name evidence="1" type="ORF">NE237_006179</name>
</gene>
<comment type="caution">
    <text evidence="1">The sequence shown here is derived from an EMBL/GenBank/DDBJ whole genome shotgun (WGS) entry which is preliminary data.</text>
</comment>
<proteinExistence type="predicted"/>
<keyword evidence="2" id="KW-1185">Reference proteome</keyword>
<evidence type="ECO:0000313" key="2">
    <source>
        <dbReference type="Proteomes" id="UP001141806"/>
    </source>
</evidence>
<dbReference type="OrthoDB" id="1751495at2759"/>
<name>A0A9Q0QV67_9MAGN</name>
<dbReference type="EMBL" id="JAMYWD010000004">
    <property type="protein sequence ID" value="KAJ4973005.1"/>
    <property type="molecule type" value="Genomic_DNA"/>
</dbReference>
<reference evidence="1" key="1">
    <citation type="journal article" date="2023" name="Plant J.">
        <title>The genome of the king protea, Protea cynaroides.</title>
        <authorList>
            <person name="Chang J."/>
            <person name="Duong T.A."/>
            <person name="Schoeman C."/>
            <person name="Ma X."/>
            <person name="Roodt D."/>
            <person name="Barker N."/>
            <person name="Li Z."/>
            <person name="Van de Peer Y."/>
            <person name="Mizrachi E."/>
        </authorList>
    </citation>
    <scope>NUCLEOTIDE SEQUENCE</scope>
    <source>
        <tissue evidence="1">Young leaves</tissue>
    </source>
</reference>
<evidence type="ECO:0000313" key="1">
    <source>
        <dbReference type="EMBL" id="KAJ4973005.1"/>
    </source>
</evidence>
<protein>
    <submittedName>
        <fullName evidence="1">Uncharacterized protein</fullName>
    </submittedName>
</protein>
<dbReference type="InterPro" id="IPR036047">
    <property type="entry name" value="F-box-like_dom_sf"/>
</dbReference>
<accession>A0A9Q0QV67</accession>
<organism evidence="1 2">
    <name type="scientific">Protea cynaroides</name>
    <dbReference type="NCBI Taxonomy" id="273540"/>
    <lineage>
        <taxon>Eukaryota</taxon>
        <taxon>Viridiplantae</taxon>
        <taxon>Streptophyta</taxon>
        <taxon>Embryophyta</taxon>
        <taxon>Tracheophyta</taxon>
        <taxon>Spermatophyta</taxon>
        <taxon>Magnoliopsida</taxon>
        <taxon>Proteales</taxon>
        <taxon>Proteaceae</taxon>
        <taxon>Protea</taxon>
    </lineage>
</organism>